<dbReference type="OrthoDB" id="5420595at2"/>
<organism evidence="1 2">
    <name type="scientific">Desulfomicrobium apsheronum</name>
    <dbReference type="NCBI Taxonomy" id="52560"/>
    <lineage>
        <taxon>Bacteria</taxon>
        <taxon>Pseudomonadati</taxon>
        <taxon>Thermodesulfobacteriota</taxon>
        <taxon>Desulfovibrionia</taxon>
        <taxon>Desulfovibrionales</taxon>
        <taxon>Desulfomicrobiaceae</taxon>
        <taxon>Desulfomicrobium</taxon>
    </lineage>
</organism>
<sequence length="205" mass="22417">MSDSKKNPKIKKSGIMNIHGKDIVTYEGVLDVAHQVGIQKISTKIVQLPSVDNGYMTIASTTVVFDDGREFTDVGDASPDNVPRGCAGRYVSMASTRSKGRALSDALNIKNMVEDAGQVRSQDYSGEVIDVEYREVKQEALPAAPEVRNGGGSKPATQKQIDLIEMKGKKKSIDHHNYVYNKFGKKLDQLCGSEADAIIKELDKK</sequence>
<dbReference type="Proteomes" id="UP000198635">
    <property type="component" value="Unassembled WGS sequence"/>
</dbReference>
<protein>
    <submittedName>
        <fullName evidence="1">Uncharacterized protein</fullName>
    </submittedName>
</protein>
<reference evidence="2" key="1">
    <citation type="submission" date="2016-10" db="EMBL/GenBank/DDBJ databases">
        <authorList>
            <person name="Varghese N."/>
            <person name="Submissions S."/>
        </authorList>
    </citation>
    <scope>NUCLEOTIDE SEQUENCE [LARGE SCALE GENOMIC DNA]</scope>
    <source>
        <strain evidence="2">DSM 5918</strain>
    </source>
</reference>
<evidence type="ECO:0000313" key="1">
    <source>
        <dbReference type="EMBL" id="SFJ89472.1"/>
    </source>
</evidence>
<dbReference type="AlphaFoldDB" id="A0A1I3V2Y4"/>
<evidence type="ECO:0000313" key="2">
    <source>
        <dbReference type="Proteomes" id="UP000198635"/>
    </source>
</evidence>
<dbReference type="EMBL" id="FORX01000009">
    <property type="protein sequence ID" value="SFJ89472.1"/>
    <property type="molecule type" value="Genomic_DNA"/>
</dbReference>
<keyword evidence="2" id="KW-1185">Reference proteome</keyword>
<gene>
    <name evidence="1" type="ORF">SAMN04488082_10933</name>
</gene>
<proteinExistence type="predicted"/>
<accession>A0A1I3V2Y4</accession>
<dbReference type="RefSeq" id="WP_092374908.1">
    <property type="nucleotide sequence ID" value="NZ_FORX01000009.1"/>
</dbReference>
<name>A0A1I3V2Y4_9BACT</name>